<keyword evidence="5 11" id="KW-0812">Transmembrane</keyword>
<evidence type="ECO:0000256" key="12">
    <source>
        <dbReference type="RuleBase" id="RU003357"/>
    </source>
</evidence>
<keyword evidence="7 12" id="KW-0798">TonB box</keyword>
<evidence type="ECO:0000256" key="1">
    <source>
        <dbReference type="ARBA" id="ARBA00004571"/>
    </source>
</evidence>
<proteinExistence type="inferred from homology"/>
<dbReference type="InterPro" id="IPR039426">
    <property type="entry name" value="TonB-dep_rcpt-like"/>
</dbReference>
<dbReference type="InterPro" id="IPR000531">
    <property type="entry name" value="Beta-barrel_TonB"/>
</dbReference>
<dbReference type="PANTHER" id="PTHR30069:SF29">
    <property type="entry name" value="HEMOGLOBIN AND HEMOGLOBIN-HAPTOGLOBIN-BINDING PROTEIN 1-RELATED"/>
    <property type="match status" value="1"/>
</dbReference>
<evidence type="ECO:0000313" key="15">
    <source>
        <dbReference type="EMBL" id="GIZ53265.1"/>
    </source>
</evidence>
<evidence type="ECO:0000256" key="7">
    <source>
        <dbReference type="ARBA" id="ARBA00023077"/>
    </source>
</evidence>
<dbReference type="InterPro" id="IPR012910">
    <property type="entry name" value="Plug_dom"/>
</dbReference>
<dbReference type="RefSeq" id="WP_220809684.1">
    <property type="nucleotide sequence ID" value="NZ_BPMK01000015.1"/>
</dbReference>
<sequence length="671" mass="74514">MRTTTGTRLARDTLRRLAGAAGVAAVLCGQAAARTDVAELADMPIEQLLAFDVYSASRFSQKPTEAPSNVSVVTAADIRAFGWRTLADILGSMRGLHTSYDRNYSYLGARGFLRPGDFNTRFLLLVDGNRVNDGVYEQAALGTEFGVDVDLIERVEFVPGPGSSIYGTNAFLGVVNVITKRGRDLAGPRVALEAGSQHWRRGRASYGKRGDGHEWLLSVSSFRERGKDVYFPEFDTPETSNGVASGLDHDRGRKLFFRGSAGDLSLSLLHGERTKGVPTASYEQAFNDPRSRTVDTQTAIDVGWKHALSSATELNTRVHWGRYQYRGDYAYLPAPEGLNRDRTDSAWWGMEARLVTVAFDGHKLVAGAEYQRDYRREQINYDLDPYLLRLDARRTGYRGGVYAQDEIRLRENLLLNAGMRIDRNDISGTETSPRLALIHRPAKATTLKLMHGHAFRAPSAYEAYYSVPGEGGQKPNPSLKVEHMRSTEVSVEQSFRADTRLLLSVYRNRVSDLITQVLDPADGLLMYDNIDRARSQGAEVEFEQVWTGGARLRVSYSRQHTRDLSTGMTLPNSPRHLAKLNLAAPLLGGPWQAGVELRYTSRRNTLAGSTGSHLLTNLTLSSLKLAPGLDVSASLYNLFDRRWSDPGGGEHRQDALRQNGRSVRLKMEYAF</sequence>
<dbReference type="PROSITE" id="PS52016">
    <property type="entry name" value="TONB_DEPENDENT_REC_3"/>
    <property type="match status" value="1"/>
</dbReference>
<reference evidence="15 16" key="1">
    <citation type="journal article" date="2022" name="Int. J. Syst. Evol. Microbiol.">
        <title>Noviherbaspirillum aridicola sp. nov., isolated from an arid soil in Pakistan.</title>
        <authorList>
            <person name="Khan I.U."/>
            <person name="Saqib M."/>
            <person name="Amin A."/>
            <person name="Hussain F."/>
            <person name="Li L."/>
            <person name="Liu Y.H."/>
            <person name="Fang B.Z."/>
            <person name="Ahmed I."/>
            <person name="Li W.J."/>
        </authorList>
    </citation>
    <scope>NUCLEOTIDE SEQUENCE [LARGE SCALE GENOMIC DNA]</scope>
    <source>
        <strain evidence="15 16">NCCP-691</strain>
    </source>
</reference>
<keyword evidence="4 11" id="KW-1134">Transmembrane beta strand</keyword>
<dbReference type="PANTHER" id="PTHR30069">
    <property type="entry name" value="TONB-DEPENDENT OUTER MEMBRANE RECEPTOR"/>
    <property type="match status" value="1"/>
</dbReference>
<keyword evidence="10 11" id="KW-0998">Cell outer membrane</keyword>
<comment type="similarity">
    <text evidence="2 11 12">Belongs to the TonB-dependent receptor family.</text>
</comment>
<dbReference type="Gene3D" id="2.40.170.20">
    <property type="entry name" value="TonB-dependent receptor, beta-barrel domain"/>
    <property type="match status" value="1"/>
</dbReference>
<dbReference type="EMBL" id="BPMK01000015">
    <property type="protein sequence ID" value="GIZ53265.1"/>
    <property type="molecule type" value="Genomic_DNA"/>
</dbReference>
<accession>A0ABQ4Q7U1</accession>
<evidence type="ECO:0000256" key="5">
    <source>
        <dbReference type="ARBA" id="ARBA00022692"/>
    </source>
</evidence>
<comment type="caution">
    <text evidence="15">The sequence shown here is derived from an EMBL/GenBank/DDBJ whole genome shotgun (WGS) entry which is preliminary data.</text>
</comment>
<dbReference type="Gene3D" id="2.170.130.10">
    <property type="entry name" value="TonB-dependent receptor, plug domain"/>
    <property type="match status" value="1"/>
</dbReference>
<dbReference type="Pfam" id="PF00593">
    <property type="entry name" value="TonB_dep_Rec_b-barrel"/>
    <property type="match status" value="1"/>
</dbReference>
<evidence type="ECO:0000256" key="8">
    <source>
        <dbReference type="ARBA" id="ARBA00023136"/>
    </source>
</evidence>
<evidence type="ECO:0000256" key="3">
    <source>
        <dbReference type="ARBA" id="ARBA00022448"/>
    </source>
</evidence>
<evidence type="ECO:0000259" key="13">
    <source>
        <dbReference type="Pfam" id="PF00593"/>
    </source>
</evidence>
<feature type="domain" description="TonB-dependent receptor-like beta-barrel" evidence="13">
    <location>
        <begin position="260"/>
        <end position="638"/>
    </location>
</feature>
<keyword evidence="16" id="KW-1185">Reference proteome</keyword>
<dbReference type="InterPro" id="IPR037066">
    <property type="entry name" value="Plug_dom_sf"/>
</dbReference>
<evidence type="ECO:0000256" key="2">
    <source>
        <dbReference type="ARBA" id="ARBA00009810"/>
    </source>
</evidence>
<keyword evidence="6" id="KW-0732">Signal</keyword>
<dbReference type="CDD" id="cd01347">
    <property type="entry name" value="ligand_gated_channel"/>
    <property type="match status" value="1"/>
</dbReference>
<evidence type="ECO:0000256" key="9">
    <source>
        <dbReference type="ARBA" id="ARBA00023170"/>
    </source>
</evidence>
<evidence type="ECO:0000256" key="4">
    <source>
        <dbReference type="ARBA" id="ARBA00022452"/>
    </source>
</evidence>
<dbReference type="InterPro" id="IPR036942">
    <property type="entry name" value="Beta-barrel_TonB_sf"/>
</dbReference>
<feature type="domain" description="TonB-dependent receptor plug" evidence="14">
    <location>
        <begin position="64"/>
        <end position="174"/>
    </location>
</feature>
<evidence type="ECO:0000256" key="11">
    <source>
        <dbReference type="PROSITE-ProRule" id="PRU01360"/>
    </source>
</evidence>
<evidence type="ECO:0000256" key="6">
    <source>
        <dbReference type="ARBA" id="ARBA00022729"/>
    </source>
</evidence>
<keyword evidence="9" id="KW-0675">Receptor</keyword>
<dbReference type="Proteomes" id="UP000887222">
    <property type="component" value="Unassembled WGS sequence"/>
</dbReference>
<evidence type="ECO:0000259" key="14">
    <source>
        <dbReference type="Pfam" id="PF07715"/>
    </source>
</evidence>
<dbReference type="SUPFAM" id="SSF56935">
    <property type="entry name" value="Porins"/>
    <property type="match status" value="1"/>
</dbReference>
<dbReference type="Pfam" id="PF07715">
    <property type="entry name" value="Plug"/>
    <property type="match status" value="1"/>
</dbReference>
<protein>
    <submittedName>
        <fullName evidence="15">Ligand-gated channel protein</fullName>
    </submittedName>
</protein>
<comment type="subcellular location">
    <subcellularLocation>
        <location evidence="1 11">Cell outer membrane</location>
        <topology evidence="1 11">Multi-pass membrane protein</topology>
    </subcellularLocation>
</comment>
<keyword evidence="3 11" id="KW-0813">Transport</keyword>
<evidence type="ECO:0000256" key="10">
    <source>
        <dbReference type="ARBA" id="ARBA00023237"/>
    </source>
</evidence>
<name>A0ABQ4Q7U1_9BURK</name>
<gene>
    <name evidence="15" type="ORF">NCCP691_32790</name>
</gene>
<evidence type="ECO:0000313" key="16">
    <source>
        <dbReference type="Proteomes" id="UP000887222"/>
    </source>
</evidence>
<organism evidence="15 16">
    <name type="scientific">Noviherbaspirillum aridicola</name>
    <dbReference type="NCBI Taxonomy" id="2849687"/>
    <lineage>
        <taxon>Bacteria</taxon>
        <taxon>Pseudomonadati</taxon>
        <taxon>Pseudomonadota</taxon>
        <taxon>Betaproteobacteria</taxon>
        <taxon>Burkholderiales</taxon>
        <taxon>Oxalobacteraceae</taxon>
        <taxon>Noviherbaspirillum</taxon>
    </lineage>
</organism>
<keyword evidence="8 11" id="KW-0472">Membrane</keyword>